<dbReference type="Proteomes" id="UP001058974">
    <property type="component" value="Chromosome 3"/>
</dbReference>
<reference evidence="2 3" key="1">
    <citation type="journal article" date="2022" name="Nat. Genet.">
        <title>Improved pea reference genome and pan-genome highlight genomic features and evolutionary characteristics.</title>
        <authorList>
            <person name="Yang T."/>
            <person name="Liu R."/>
            <person name="Luo Y."/>
            <person name="Hu S."/>
            <person name="Wang D."/>
            <person name="Wang C."/>
            <person name="Pandey M.K."/>
            <person name="Ge S."/>
            <person name="Xu Q."/>
            <person name="Li N."/>
            <person name="Li G."/>
            <person name="Huang Y."/>
            <person name="Saxena R.K."/>
            <person name="Ji Y."/>
            <person name="Li M."/>
            <person name="Yan X."/>
            <person name="He Y."/>
            <person name="Liu Y."/>
            <person name="Wang X."/>
            <person name="Xiang C."/>
            <person name="Varshney R.K."/>
            <person name="Ding H."/>
            <person name="Gao S."/>
            <person name="Zong X."/>
        </authorList>
    </citation>
    <scope>NUCLEOTIDE SEQUENCE [LARGE SCALE GENOMIC DNA]</scope>
    <source>
        <strain evidence="2 3">cv. Zhongwan 6</strain>
    </source>
</reference>
<organism evidence="2 3">
    <name type="scientific">Pisum sativum</name>
    <name type="common">Garden pea</name>
    <name type="synonym">Lathyrus oleraceus</name>
    <dbReference type="NCBI Taxonomy" id="3888"/>
    <lineage>
        <taxon>Eukaryota</taxon>
        <taxon>Viridiplantae</taxon>
        <taxon>Streptophyta</taxon>
        <taxon>Embryophyta</taxon>
        <taxon>Tracheophyta</taxon>
        <taxon>Spermatophyta</taxon>
        <taxon>Magnoliopsida</taxon>
        <taxon>eudicotyledons</taxon>
        <taxon>Gunneridae</taxon>
        <taxon>Pentapetalae</taxon>
        <taxon>rosids</taxon>
        <taxon>fabids</taxon>
        <taxon>Fabales</taxon>
        <taxon>Fabaceae</taxon>
        <taxon>Papilionoideae</taxon>
        <taxon>50 kb inversion clade</taxon>
        <taxon>NPAAA clade</taxon>
        <taxon>Hologalegina</taxon>
        <taxon>IRL clade</taxon>
        <taxon>Fabeae</taxon>
        <taxon>Lathyrus</taxon>
    </lineage>
</organism>
<name>A0A9D5B0Q2_PEA</name>
<protein>
    <submittedName>
        <fullName evidence="2">Uncharacterized protein</fullName>
    </submittedName>
</protein>
<sequence length="141" mass="16170">MDKSKQYKAQRRGFEKEIRKLMKKKVKEEKHKSEEASTIQKSEEVSEGVGTTAESQKLDFSYWEILMTTHLKAHNVWSFVDPGLQQGANEVARRKDQLALSQIHPGIDYSIFGKIANAKEAWDILKLSHKGVEKAQKSKLQ</sequence>
<evidence type="ECO:0000313" key="3">
    <source>
        <dbReference type="Proteomes" id="UP001058974"/>
    </source>
</evidence>
<feature type="region of interest" description="Disordered" evidence="1">
    <location>
        <begin position="25"/>
        <end position="50"/>
    </location>
</feature>
<evidence type="ECO:0000256" key="1">
    <source>
        <dbReference type="SAM" id="MobiDB-lite"/>
    </source>
</evidence>
<accession>A0A9D5B0Q2</accession>
<gene>
    <name evidence="2" type="ORF">KIW84_034040</name>
</gene>
<evidence type="ECO:0000313" key="2">
    <source>
        <dbReference type="EMBL" id="KAI5429263.1"/>
    </source>
</evidence>
<dbReference type="EMBL" id="JAMSHJ010000003">
    <property type="protein sequence ID" value="KAI5429263.1"/>
    <property type="molecule type" value="Genomic_DNA"/>
</dbReference>
<keyword evidence="3" id="KW-1185">Reference proteome</keyword>
<feature type="compositionally biased region" description="Basic and acidic residues" evidence="1">
    <location>
        <begin position="25"/>
        <end position="35"/>
    </location>
</feature>
<dbReference type="AlphaFoldDB" id="A0A9D5B0Q2"/>
<proteinExistence type="predicted"/>
<dbReference type="Gramene" id="Psat03G0404000-T1">
    <property type="protein sequence ID" value="KAI5429263.1"/>
    <property type="gene ID" value="KIW84_034040"/>
</dbReference>
<comment type="caution">
    <text evidence="2">The sequence shown here is derived from an EMBL/GenBank/DDBJ whole genome shotgun (WGS) entry which is preliminary data.</text>
</comment>